<proteinExistence type="predicted"/>
<name>A0ABN0EJ53_9FIRM</name>
<evidence type="ECO:0000313" key="2">
    <source>
        <dbReference type="Proteomes" id="UP000005963"/>
    </source>
</evidence>
<gene>
    <name evidence="1" type="ORF">HMPREF9454_00964</name>
</gene>
<dbReference type="RefSeq" id="WP_008538241.1">
    <property type="nucleotide sequence ID" value="NZ_JH601090.1"/>
</dbReference>
<accession>A0ABN0EJ53</accession>
<keyword evidence="2" id="KW-1185">Reference proteome</keyword>
<dbReference type="EMBL" id="ADMB01000047">
    <property type="protein sequence ID" value="EHR37660.1"/>
    <property type="molecule type" value="Genomic_DNA"/>
</dbReference>
<sequence length="67" mass="8106">MEKRNHEHYMDPVPYNAINKIEKETEQKRLVRLKIALKATRAIFKEFGFEVKERIVVKDLESNKIYK</sequence>
<reference evidence="1 2" key="1">
    <citation type="submission" date="2012-01" db="EMBL/GenBank/DDBJ databases">
        <title>The Genome Sequence of Megamonas funiformis YIT 11815.</title>
        <authorList>
            <consortium name="The Broad Institute Genome Sequencing Platform"/>
            <person name="Earl A."/>
            <person name="Ward D."/>
            <person name="Feldgarden M."/>
            <person name="Gevers D."/>
            <person name="Morotomi M."/>
            <person name="Young S.K."/>
            <person name="Zeng Q."/>
            <person name="Gargeya S."/>
            <person name="Fitzgerald M."/>
            <person name="Haas B."/>
            <person name="Abouelleil A."/>
            <person name="Alvarado L."/>
            <person name="Arachchi H.M."/>
            <person name="Berlin A."/>
            <person name="Chapman S.B."/>
            <person name="Gearin G."/>
            <person name="Goldberg J."/>
            <person name="Griggs A."/>
            <person name="Gujja S."/>
            <person name="Hansen M."/>
            <person name="Heiman D."/>
            <person name="Howarth C."/>
            <person name="Larimer J."/>
            <person name="Lui A."/>
            <person name="MacDonald P.J.P."/>
            <person name="McCowen C."/>
            <person name="Montmayeur A."/>
            <person name="Murphy C."/>
            <person name="Neiman D."/>
            <person name="Pearson M."/>
            <person name="Priest M."/>
            <person name="Roberts A."/>
            <person name="Saif S."/>
            <person name="Shea T."/>
            <person name="Sisk P."/>
            <person name="Stolte C."/>
            <person name="Sykes S."/>
            <person name="Wortman J."/>
            <person name="Nusbaum C."/>
            <person name="Birren B."/>
        </authorList>
    </citation>
    <scope>NUCLEOTIDE SEQUENCE [LARGE SCALE GENOMIC DNA]</scope>
    <source>
        <strain evidence="1 2">YIT 11815</strain>
    </source>
</reference>
<dbReference type="GeneID" id="62778330"/>
<evidence type="ECO:0000313" key="1">
    <source>
        <dbReference type="EMBL" id="EHR37660.1"/>
    </source>
</evidence>
<comment type="caution">
    <text evidence="1">The sequence shown here is derived from an EMBL/GenBank/DDBJ whole genome shotgun (WGS) entry which is preliminary data.</text>
</comment>
<dbReference type="Proteomes" id="UP000005963">
    <property type="component" value="Unassembled WGS sequence"/>
</dbReference>
<protein>
    <submittedName>
        <fullName evidence="1">Uncharacterized protein</fullName>
    </submittedName>
</protein>
<organism evidence="1 2">
    <name type="scientific">Megamonas funiformis YIT 11815</name>
    <dbReference type="NCBI Taxonomy" id="742816"/>
    <lineage>
        <taxon>Bacteria</taxon>
        <taxon>Bacillati</taxon>
        <taxon>Bacillota</taxon>
        <taxon>Negativicutes</taxon>
        <taxon>Selenomonadales</taxon>
        <taxon>Selenomonadaceae</taxon>
        <taxon>Megamonas</taxon>
    </lineage>
</organism>